<feature type="region of interest" description="Disordered" evidence="1">
    <location>
        <begin position="1"/>
        <end position="28"/>
    </location>
</feature>
<feature type="region of interest" description="Disordered" evidence="1">
    <location>
        <begin position="48"/>
        <end position="92"/>
    </location>
</feature>
<evidence type="ECO:0000313" key="2">
    <source>
        <dbReference type="EMBL" id="KAI9638527.1"/>
    </source>
</evidence>
<feature type="region of interest" description="Disordered" evidence="1">
    <location>
        <begin position="118"/>
        <end position="186"/>
    </location>
</feature>
<feature type="compositionally biased region" description="Basic and acidic residues" evidence="1">
    <location>
        <begin position="77"/>
        <end position="92"/>
    </location>
</feature>
<evidence type="ECO:0000313" key="3">
    <source>
        <dbReference type="Proteomes" id="UP001164286"/>
    </source>
</evidence>
<sequence>MPRPRSLSLSTARPRARSAPLYSPPGAMSIKSLITTDKPIRYSPYYSSRLSFSSSTSSSRSRSSISSEDGCTSGSDISRDHTRSPSQSSERKIGSLALASADTTPIVADLSRLALTKALAPPPPVRTKPATRPGHRRTQSLAAPPSYGFLLHPQTTPTATSFPHRRAPLSPRSITGFRTPSPPVSRVLPARDEAKQAPTPLTPTRKATFDRMMLVNPAIAAHLRRGGAVNMRTPDGAKRWRVRLQREGGKLEGVMEEGEKSPGIMVGAC</sequence>
<dbReference type="GeneID" id="77727612"/>
<keyword evidence="3" id="KW-1185">Reference proteome</keyword>
<dbReference type="Proteomes" id="UP001164286">
    <property type="component" value="Unassembled WGS sequence"/>
</dbReference>
<dbReference type="EMBL" id="JAKWFO010000003">
    <property type="protein sequence ID" value="KAI9638527.1"/>
    <property type="molecule type" value="Genomic_DNA"/>
</dbReference>
<dbReference type="AlphaFoldDB" id="A0AA38HED9"/>
<protein>
    <submittedName>
        <fullName evidence="2">Uncharacterized protein</fullName>
    </submittedName>
</protein>
<evidence type="ECO:0000256" key="1">
    <source>
        <dbReference type="SAM" id="MobiDB-lite"/>
    </source>
</evidence>
<feature type="compositionally biased region" description="Low complexity" evidence="1">
    <location>
        <begin position="48"/>
        <end position="67"/>
    </location>
</feature>
<name>A0AA38HED9_9TREE</name>
<gene>
    <name evidence="2" type="ORF">MKK02DRAFT_31951</name>
</gene>
<accession>A0AA38HED9</accession>
<dbReference type="RefSeq" id="XP_052948304.1">
    <property type="nucleotide sequence ID" value="XM_053088407.1"/>
</dbReference>
<comment type="caution">
    <text evidence="2">The sequence shown here is derived from an EMBL/GenBank/DDBJ whole genome shotgun (WGS) entry which is preliminary data.</text>
</comment>
<proteinExistence type="predicted"/>
<reference evidence="2" key="1">
    <citation type="journal article" date="2022" name="G3 (Bethesda)">
        <title>High quality genome of the basidiomycete yeast Dioszegia hungarica PDD-24b-2 isolated from cloud water.</title>
        <authorList>
            <person name="Jarrige D."/>
            <person name="Haridas S."/>
            <person name="Bleykasten-Grosshans C."/>
            <person name="Joly M."/>
            <person name="Nadalig T."/>
            <person name="Sancelme M."/>
            <person name="Vuilleumier S."/>
            <person name="Grigoriev I.V."/>
            <person name="Amato P."/>
            <person name="Bringel F."/>
        </authorList>
    </citation>
    <scope>NUCLEOTIDE SEQUENCE</scope>
    <source>
        <strain evidence="2">PDD-24b-2</strain>
    </source>
</reference>
<organism evidence="2 3">
    <name type="scientific">Dioszegia hungarica</name>
    <dbReference type="NCBI Taxonomy" id="4972"/>
    <lineage>
        <taxon>Eukaryota</taxon>
        <taxon>Fungi</taxon>
        <taxon>Dikarya</taxon>
        <taxon>Basidiomycota</taxon>
        <taxon>Agaricomycotina</taxon>
        <taxon>Tremellomycetes</taxon>
        <taxon>Tremellales</taxon>
        <taxon>Bulleribasidiaceae</taxon>
        <taxon>Dioszegia</taxon>
    </lineage>
</organism>